<protein>
    <submittedName>
        <fullName evidence="3">Uncharacterized protein</fullName>
    </submittedName>
</protein>
<dbReference type="AlphaFoldDB" id="A0A915E3J8"/>
<keyword evidence="2" id="KW-1185">Reference proteome</keyword>
<organism evidence="2 3">
    <name type="scientific">Ditylenchus dipsaci</name>
    <dbReference type="NCBI Taxonomy" id="166011"/>
    <lineage>
        <taxon>Eukaryota</taxon>
        <taxon>Metazoa</taxon>
        <taxon>Ecdysozoa</taxon>
        <taxon>Nematoda</taxon>
        <taxon>Chromadorea</taxon>
        <taxon>Rhabditida</taxon>
        <taxon>Tylenchina</taxon>
        <taxon>Tylenchomorpha</taxon>
        <taxon>Sphaerularioidea</taxon>
        <taxon>Anguinidae</taxon>
        <taxon>Anguininae</taxon>
        <taxon>Ditylenchus</taxon>
    </lineage>
</organism>
<name>A0A915E3J8_9BILA</name>
<evidence type="ECO:0000313" key="2">
    <source>
        <dbReference type="Proteomes" id="UP000887574"/>
    </source>
</evidence>
<sequence length="170" mass="18930">MSAALNFLQICVILLLVPHQVLTQPIHCDIFDTACKQQQHNFASATSIRANEQKPVRSKTRNCNFQDIWLIPGRADASCTRTDAKKLVDIDPRHVTIRPPVVKFPGCFTVEIKNVHIHDNEDVLSNSFFAKSEYQWLNVKEFGEVKCQNASSDGCVAMAITATTATSAKV</sequence>
<keyword evidence="1" id="KW-0732">Signal</keyword>
<dbReference type="Proteomes" id="UP000887574">
    <property type="component" value="Unplaced"/>
</dbReference>
<evidence type="ECO:0000256" key="1">
    <source>
        <dbReference type="SAM" id="SignalP"/>
    </source>
</evidence>
<reference evidence="3" key="1">
    <citation type="submission" date="2022-11" db="UniProtKB">
        <authorList>
            <consortium name="WormBaseParasite"/>
        </authorList>
    </citation>
    <scope>IDENTIFICATION</scope>
</reference>
<evidence type="ECO:0000313" key="3">
    <source>
        <dbReference type="WBParaSite" id="jg26588"/>
    </source>
</evidence>
<feature type="signal peptide" evidence="1">
    <location>
        <begin position="1"/>
        <end position="23"/>
    </location>
</feature>
<dbReference type="WBParaSite" id="jg26588">
    <property type="protein sequence ID" value="jg26588"/>
    <property type="gene ID" value="jg26588"/>
</dbReference>
<accession>A0A915E3J8</accession>
<feature type="chain" id="PRO_5037087926" evidence="1">
    <location>
        <begin position="24"/>
        <end position="170"/>
    </location>
</feature>
<proteinExistence type="predicted"/>